<name>A0ABT0A1W1_9GAMM</name>
<evidence type="ECO:0000313" key="9">
    <source>
        <dbReference type="EMBL" id="MCJ0824969.1"/>
    </source>
</evidence>
<feature type="transmembrane region" description="Helical" evidence="7">
    <location>
        <begin position="107"/>
        <end position="128"/>
    </location>
</feature>
<evidence type="ECO:0000256" key="4">
    <source>
        <dbReference type="ARBA" id="ARBA00022729"/>
    </source>
</evidence>
<evidence type="ECO:0000256" key="2">
    <source>
        <dbReference type="ARBA" id="ARBA00022617"/>
    </source>
</evidence>
<dbReference type="CDD" id="cd16378">
    <property type="entry name" value="CcmH_N"/>
    <property type="match status" value="1"/>
</dbReference>
<evidence type="ECO:0000259" key="8">
    <source>
        <dbReference type="Pfam" id="PF03918"/>
    </source>
</evidence>
<feature type="domain" description="CcmH/CycL/Ccl2/NrfF N-terminal" evidence="8">
    <location>
        <begin position="11"/>
        <end position="136"/>
    </location>
</feature>
<dbReference type="PANTHER" id="PTHR47870">
    <property type="entry name" value="CYTOCHROME C-TYPE BIOGENESIS PROTEIN CCMH"/>
    <property type="match status" value="1"/>
</dbReference>
<sequence>MTRWLLALLLAIAPLATMAQAVVDPAPLQFRDHAEEVRFHALVGELRCVMCQNQSLADSNAQIAHDLRREVLQLMRQGMSDAQVKQFLVARYGEFVLYQPRVEAKTWLLWFGPALLLLAGGFVVARVVRGHAASRGDLPGNDDQEW</sequence>
<gene>
    <name evidence="9" type="ORF">MQC88_03165</name>
</gene>
<keyword evidence="6 7" id="KW-0408">Iron</keyword>
<comment type="caution">
    <text evidence="9">The sequence shown here is derived from an EMBL/GenBank/DDBJ whole genome shotgun (WGS) entry which is preliminary data.</text>
</comment>
<organism evidence="9 10">
    <name type="scientific">Cognatiluteimonas sedimenti</name>
    <dbReference type="NCBI Taxonomy" id="2927791"/>
    <lineage>
        <taxon>Bacteria</taxon>
        <taxon>Pseudomonadati</taxon>
        <taxon>Pseudomonadota</taxon>
        <taxon>Gammaproteobacteria</taxon>
        <taxon>Lysobacterales</taxon>
        <taxon>Lysobacteraceae</taxon>
        <taxon>Cognatiluteimonas</taxon>
    </lineage>
</organism>
<feature type="chain" id="PRO_5045009734" description="Cytochrome c-type biogenesis protein" evidence="7">
    <location>
        <begin position="22"/>
        <end position="146"/>
    </location>
</feature>
<comment type="similarity">
    <text evidence="1 7">Belongs to the CcmH/CycL/Ccl2/NrfF family.</text>
</comment>
<proteinExistence type="inferred from homology"/>
<dbReference type="InterPro" id="IPR005616">
    <property type="entry name" value="CcmH/CycL/Ccl2/NrfF_N"/>
</dbReference>
<feature type="signal peptide" evidence="7">
    <location>
        <begin position="1"/>
        <end position="21"/>
    </location>
</feature>
<dbReference type="InterPro" id="IPR051263">
    <property type="entry name" value="C-type_cytochrome_biogenesis"/>
</dbReference>
<keyword evidence="10" id="KW-1185">Reference proteome</keyword>
<evidence type="ECO:0000256" key="7">
    <source>
        <dbReference type="RuleBase" id="RU364112"/>
    </source>
</evidence>
<dbReference type="Gene3D" id="1.10.8.640">
    <property type="entry name" value="Cytochrome C biogenesis protein"/>
    <property type="match status" value="1"/>
</dbReference>
<evidence type="ECO:0000256" key="1">
    <source>
        <dbReference type="ARBA" id="ARBA00010342"/>
    </source>
</evidence>
<comment type="function">
    <text evidence="7">Possible subunit of a heme lyase.</text>
</comment>
<dbReference type="Proteomes" id="UP001165423">
    <property type="component" value="Unassembled WGS sequence"/>
</dbReference>
<dbReference type="RefSeq" id="WP_243319173.1">
    <property type="nucleotide sequence ID" value="NZ_JALGCL010000001.1"/>
</dbReference>
<reference evidence="9 10" key="1">
    <citation type="submission" date="2022-03" db="EMBL/GenBank/DDBJ databases">
        <title>Luteimonas soily sp. nov., a novel bacterium isolated from the soil.</title>
        <authorList>
            <person name="Zhang X."/>
        </authorList>
    </citation>
    <scope>NUCLEOTIDE SEQUENCE [LARGE SCALE GENOMIC DNA]</scope>
    <source>
        <strain evidence="9 10">50</strain>
    </source>
</reference>
<protein>
    <recommendedName>
        <fullName evidence="7">Cytochrome c-type biogenesis protein</fullName>
    </recommendedName>
</protein>
<keyword evidence="7" id="KW-1133">Transmembrane helix</keyword>
<evidence type="ECO:0000313" key="10">
    <source>
        <dbReference type="Proteomes" id="UP001165423"/>
    </source>
</evidence>
<keyword evidence="7" id="KW-0812">Transmembrane</keyword>
<accession>A0ABT0A1W1</accession>
<dbReference type="InterPro" id="IPR038297">
    <property type="entry name" value="CcmH/CycL/NrfF/Ccl2_sf"/>
</dbReference>
<keyword evidence="2 7" id="KW-0349">Heme</keyword>
<keyword evidence="5" id="KW-0201">Cytochrome c-type biogenesis</keyword>
<dbReference type="Pfam" id="PF03918">
    <property type="entry name" value="CcmH"/>
    <property type="match status" value="1"/>
</dbReference>
<keyword evidence="3 7" id="KW-0479">Metal-binding</keyword>
<dbReference type="PANTHER" id="PTHR47870:SF1">
    <property type="entry name" value="CYTOCHROME C-TYPE BIOGENESIS PROTEIN CCMH"/>
    <property type="match status" value="1"/>
</dbReference>
<keyword evidence="4 7" id="KW-0732">Signal</keyword>
<evidence type="ECO:0000256" key="6">
    <source>
        <dbReference type="ARBA" id="ARBA00023004"/>
    </source>
</evidence>
<evidence type="ECO:0000256" key="5">
    <source>
        <dbReference type="ARBA" id="ARBA00022748"/>
    </source>
</evidence>
<dbReference type="EMBL" id="JALGCL010000001">
    <property type="protein sequence ID" value="MCJ0824969.1"/>
    <property type="molecule type" value="Genomic_DNA"/>
</dbReference>
<keyword evidence="7" id="KW-0472">Membrane</keyword>
<evidence type="ECO:0000256" key="3">
    <source>
        <dbReference type="ARBA" id="ARBA00022723"/>
    </source>
</evidence>